<reference evidence="8" key="1">
    <citation type="submission" date="2021-03" db="EMBL/GenBank/DDBJ databases">
        <authorList>
            <person name="Tagirdzhanova G."/>
        </authorList>
    </citation>
    <scope>NUCLEOTIDE SEQUENCE</scope>
</reference>
<protein>
    <recommendedName>
        <fullName evidence="10">Laccase</fullName>
    </recommendedName>
</protein>
<dbReference type="AlphaFoldDB" id="A0A8H3FR31"/>
<feature type="domain" description="Plastocyanin-like" evidence="6">
    <location>
        <begin position="452"/>
        <end position="567"/>
    </location>
</feature>
<dbReference type="FunFam" id="2.60.40.420:FF:000021">
    <property type="entry name" value="Extracellular dihydrogeodin oxidase/laccase"/>
    <property type="match status" value="1"/>
</dbReference>
<dbReference type="GO" id="GO:0005507">
    <property type="term" value="F:copper ion binding"/>
    <property type="evidence" value="ECO:0007669"/>
    <property type="project" value="InterPro"/>
</dbReference>
<evidence type="ECO:0000256" key="1">
    <source>
        <dbReference type="ARBA" id="ARBA00010609"/>
    </source>
</evidence>
<dbReference type="Pfam" id="PF07731">
    <property type="entry name" value="Cu-oxidase_2"/>
    <property type="match status" value="1"/>
</dbReference>
<dbReference type="InterPro" id="IPR011706">
    <property type="entry name" value="Cu-oxidase_C"/>
</dbReference>
<gene>
    <name evidence="8" type="ORF">ALECFALPRED_004291</name>
</gene>
<dbReference type="Gene3D" id="2.60.40.420">
    <property type="entry name" value="Cupredoxins - blue copper proteins"/>
    <property type="match status" value="3"/>
</dbReference>
<feature type="domain" description="Plastocyanin-like" evidence="5">
    <location>
        <begin position="206"/>
        <end position="374"/>
    </location>
</feature>
<evidence type="ECO:0000259" key="5">
    <source>
        <dbReference type="Pfam" id="PF00394"/>
    </source>
</evidence>
<dbReference type="SUPFAM" id="SSF49503">
    <property type="entry name" value="Cupredoxins"/>
    <property type="match status" value="3"/>
</dbReference>
<feature type="domain" description="Plastocyanin-like" evidence="7">
    <location>
        <begin position="79"/>
        <end position="195"/>
    </location>
</feature>
<name>A0A8H3FR31_9LECA</name>
<dbReference type="Pfam" id="PF07732">
    <property type="entry name" value="Cu-oxidase_3"/>
    <property type="match status" value="1"/>
</dbReference>
<dbReference type="OrthoDB" id="2121828at2759"/>
<dbReference type="EMBL" id="CAJPDR010000265">
    <property type="protein sequence ID" value="CAF9929283.1"/>
    <property type="molecule type" value="Genomic_DNA"/>
</dbReference>
<evidence type="ECO:0000313" key="9">
    <source>
        <dbReference type="Proteomes" id="UP000664203"/>
    </source>
</evidence>
<dbReference type="InterPro" id="IPR045087">
    <property type="entry name" value="Cu-oxidase_fam"/>
</dbReference>
<dbReference type="InterPro" id="IPR001117">
    <property type="entry name" value="Cu-oxidase_2nd"/>
</dbReference>
<sequence length="601" mass="65014">MTVTSTLLQGTIALIAAISQTRTNGGSNMGTLQAPTYQPFLTNNPIVNGWPWGSKTTSNSDPYTGLPNTGVIRKYEFTVARGTIAPDGYSKDMLLINGQYPGPPIEANWGDTIQVTVNNAISGPDEGTTIHYHGLNQQNSEWNDGVPGVSMCPISPGGSYTQTFQATPYGSTLYHSHYSAQWADGLWGPIVIHGPTNSPYDIDLGPVTINDYYHTPYFQILEGVVGVLRSTPAGLAAVRPASDNNLINGKMNFACPNADSNTTTGPCVNNAGLSKFNFQSGKKHRLRLINSGIAAIQKFSIDNHNMTVIANDLIPIEPYTTNIVTLGVAQRSDVIVEATGDPTDIVWIRSMISSGECTEPANQPLALATIYYEHANQTAAPGNNSIAHVDNTPPCENDDLSQTVPAYPIAAGNPSTTIDMAVNVSINATGNLVWTINDSAFHADYNNPILLLANAGNTSYPLDPNWNVYNVGTNTTIRVLITNESPTSHPWHFHGHEMSVLATGTGTWDGTIVNANNPQRRDVQIMPANGYLVLQWESNNPGVWPFHCHIAWHVSGGLYANILEQPEQIRQYKIPSTAFQNCRDWAAYSGNHLVDQIDSGL</sequence>
<dbReference type="InterPro" id="IPR002355">
    <property type="entry name" value="Cu_oxidase_Cu_BS"/>
</dbReference>
<proteinExistence type="inferred from homology"/>
<evidence type="ECO:0000259" key="6">
    <source>
        <dbReference type="Pfam" id="PF07731"/>
    </source>
</evidence>
<dbReference type="Pfam" id="PF00394">
    <property type="entry name" value="Cu-oxidase"/>
    <property type="match status" value="1"/>
</dbReference>
<evidence type="ECO:0000256" key="4">
    <source>
        <dbReference type="ARBA" id="ARBA00023008"/>
    </source>
</evidence>
<keyword evidence="2" id="KW-0479">Metal-binding</keyword>
<evidence type="ECO:0000259" key="7">
    <source>
        <dbReference type="Pfam" id="PF07732"/>
    </source>
</evidence>
<comment type="caution">
    <text evidence="8">The sequence shown here is derived from an EMBL/GenBank/DDBJ whole genome shotgun (WGS) entry which is preliminary data.</text>
</comment>
<evidence type="ECO:0000256" key="3">
    <source>
        <dbReference type="ARBA" id="ARBA00023002"/>
    </source>
</evidence>
<dbReference type="PROSITE" id="PS00079">
    <property type="entry name" value="MULTICOPPER_OXIDASE1"/>
    <property type="match status" value="1"/>
</dbReference>
<dbReference type="PROSITE" id="PS00080">
    <property type="entry name" value="MULTICOPPER_OXIDASE2"/>
    <property type="match status" value="1"/>
</dbReference>
<dbReference type="PANTHER" id="PTHR11709:SF145">
    <property type="entry name" value="LCC1"/>
    <property type="match status" value="1"/>
</dbReference>
<keyword evidence="4" id="KW-0186">Copper</keyword>
<dbReference type="PANTHER" id="PTHR11709">
    <property type="entry name" value="MULTI-COPPER OXIDASE"/>
    <property type="match status" value="1"/>
</dbReference>
<evidence type="ECO:0000256" key="2">
    <source>
        <dbReference type="ARBA" id="ARBA00022723"/>
    </source>
</evidence>
<dbReference type="Proteomes" id="UP000664203">
    <property type="component" value="Unassembled WGS sequence"/>
</dbReference>
<dbReference type="InterPro" id="IPR011707">
    <property type="entry name" value="Cu-oxidase-like_N"/>
</dbReference>
<dbReference type="GO" id="GO:0016491">
    <property type="term" value="F:oxidoreductase activity"/>
    <property type="evidence" value="ECO:0007669"/>
    <property type="project" value="UniProtKB-KW"/>
</dbReference>
<keyword evidence="9" id="KW-1185">Reference proteome</keyword>
<accession>A0A8H3FR31</accession>
<keyword evidence="3" id="KW-0560">Oxidoreductase</keyword>
<organism evidence="8 9">
    <name type="scientific">Alectoria fallacina</name>
    <dbReference type="NCBI Taxonomy" id="1903189"/>
    <lineage>
        <taxon>Eukaryota</taxon>
        <taxon>Fungi</taxon>
        <taxon>Dikarya</taxon>
        <taxon>Ascomycota</taxon>
        <taxon>Pezizomycotina</taxon>
        <taxon>Lecanoromycetes</taxon>
        <taxon>OSLEUM clade</taxon>
        <taxon>Lecanoromycetidae</taxon>
        <taxon>Lecanorales</taxon>
        <taxon>Lecanorineae</taxon>
        <taxon>Parmeliaceae</taxon>
        <taxon>Alectoria</taxon>
    </lineage>
</organism>
<comment type="similarity">
    <text evidence="1">Belongs to the multicopper oxidase family.</text>
</comment>
<dbReference type="CDD" id="cd13854">
    <property type="entry name" value="CuRO_1_MaLCC_like"/>
    <property type="match status" value="1"/>
</dbReference>
<evidence type="ECO:0008006" key="10">
    <source>
        <dbReference type="Google" id="ProtNLM"/>
    </source>
</evidence>
<evidence type="ECO:0000313" key="8">
    <source>
        <dbReference type="EMBL" id="CAF9929283.1"/>
    </source>
</evidence>
<dbReference type="CDD" id="cd13901">
    <property type="entry name" value="CuRO_3_MaLCC_like"/>
    <property type="match status" value="1"/>
</dbReference>
<dbReference type="CDD" id="cd13880">
    <property type="entry name" value="CuRO_2_MaLCC_like"/>
    <property type="match status" value="1"/>
</dbReference>
<dbReference type="InterPro" id="IPR033138">
    <property type="entry name" value="Cu_oxidase_CS"/>
</dbReference>
<dbReference type="InterPro" id="IPR008972">
    <property type="entry name" value="Cupredoxin"/>
</dbReference>